<name>A0A504YYB7_FASGI</name>
<gene>
    <name evidence="1" type="ORF">FGIG_11706</name>
</gene>
<dbReference type="OrthoDB" id="6258291at2759"/>
<evidence type="ECO:0000313" key="1">
    <source>
        <dbReference type="EMBL" id="TPP66872.1"/>
    </source>
</evidence>
<protein>
    <submittedName>
        <fullName evidence="1">Uncharacterized protein</fullName>
    </submittedName>
</protein>
<dbReference type="Proteomes" id="UP000316759">
    <property type="component" value="Unassembled WGS sequence"/>
</dbReference>
<proteinExistence type="predicted"/>
<reference evidence="1 2" key="1">
    <citation type="submission" date="2019-04" db="EMBL/GenBank/DDBJ databases">
        <title>Annotation for the trematode Fasciola gigantica.</title>
        <authorList>
            <person name="Choi Y.-J."/>
        </authorList>
    </citation>
    <scope>NUCLEOTIDE SEQUENCE [LARGE SCALE GENOMIC DNA]</scope>
    <source>
        <strain evidence="1">Uganda_cow_1</strain>
    </source>
</reference>
<sequence length="541" mass="59971">MKDGIKSSKTNFFSKYSHSFLVLKYSSCGTLLYSADTCGKLAVWRVHSDGKRQPTAELLRSRSEQIALFSAAELGTRSNTRLSGVLSCCVSDTRIAYIGPSQRTLIIADGPTLQTLVQIDLDQLARQCFPHRPDPLFGTLGLVNHMRPPMLDFSARRTQFDYPNLILAAPGGCVFRLHGADGRLLAYATSDTSEITERHGRLESDFVRYFTQPQSDCIVARHNIRTAHYLVRQTEFDTKLSRDICIRSHPSYFTRDQKFCLTVDKSSGLMGGSGIFVWYFSEPYRSIQITSKFSIGATNPLALEHGSGNGASTVPFSSADHKPNGDCPIWDIKRSKFHEIIALNWCFLSPGAIPKTPPPSATVDAFATRNDYVNDESLTNDLSSGAVCTDENDVRTTPQSYRHPKWSINRLSVRNIRFSEAIDREESLLIFSKFHGCGGTTVRGVMGYCTDGLTVDSMVWDAESGLFVFTAGTFLICENLGTGFQQVFASEAPHQIRPSGLGKVPNLCSELLTTLALSCDRRRLAVGTLTTWEVDDQSDHF</sequence>
<keyword evidence="2" id="KW-1185">Reference proteome</keyword>
<evidence type="ECO:0000313" key="2">
    <source>
        <dbReference type="Proteomes" id="UP000316759"/>
    </source>
</evidence>
<organism evidence="1 2">
    <name type="scientific">Fasciola gigantica</name>
    <name type="common">Giant liver fluke</name>
    <dbReference type="NCBI Taxonomy" id="46835"/>
    <lineage>
        <taxon>Eukaryota</taxon>
        <taxon>Metazoa</taxon>
        <taxon>Spiralia</taxon>
        <taxon>Lophotrochozoa</taxon>
        <taxon>Platyhelminthes</taxon>
        <taxon>Trematoda</taxon>
        <taxon>Digenea</taxon>
        <taxon>Plagiorchiida</taxon>
        <taxon>Echinostomata</taxon>
        <taxon>Echinostomatoidea</taxon>
        <taxon>Fasciolidae</taxon>
        <taxon>Fasciola</taxon>
    </lineage>
</organism>
<accession>A0A504YYB7</accession>
<comment type="caution">
    <text evidence="1">The sequence shown here is derived from an EMBL/GenBank/DDBJ whole genome shotgun (WGS) entry which is preliminary data.</text>
</comment>
<dbReference type="EMBL" id="SUNJ01001317">
    <property type="protein sequence ID" value="TPP66872.1"/>
    <property type="molecule type" value="Genomic_DNA"/>
</dbReference>
<dbReference type="AlphaFoldDB" id="A0A504YYB7"/>